<dbReference type="RefSeq" id="WP_047963962.1">
    <property type="nucleotide sequence ID" value="NZ_CAWMBG010000092.1"/>
</dbReference>
<dbReference type="PATRIC" id="fig|880157.4.peg.2977"/>
<dbReference type="STRING" id="880157.AB204_13935"/>
<dbReference type="SUPFAM" id="SSF55729">
    <property type="entry name" value="Acyl-CoA N-acyltransferases (Nat)"/>
    <property type="match status" value="1"/>
</dbReference>
<name>A0A0J5FQE6_9GAMM</name>
<organism evidence="2 3">
    <name type="scientific">Xenorhabdus khoisanae</name>
    <dbReference type="NCBI Taxonomy" id="880157"/>
    <lineage>
        <taxon>Bacteria</taxon>
        <taxon>Pseudomonadati</taxon>
        <taxon>Pseudomonadota</taxon>
        <taxon>Gammaproteobacteria</taxon>
        <taxon>Enterobacterales</taxon>
        <taxon>Morganellaceae</taxon>
        <taxon>Xenorhabdus</taxon>
    </lineage>
</organism>
<evidence type="ECO:0000259" key="1">
    <source>
        <dbReference type="PROSITE" id="PS51186"/>
    </source>
</evidence>
<dbReference type="Gene3D" id="3.40.630.30">
    <property type="match status" value="1"/>
</dbReference>
<gene>
    <name evidence="2" type="ORF">AB204_13935</name>
</gene>
<dbReference type="CDD" id="cd04301">
    <property type="entry name" value="NAT_SF"/>
    <property type="match status" value="1"/>
</dbReference>
<dbReference type="InterPro" id="IPR016181">
    <property type="entry name" value="Acyl_CoA_acyltransferase"/>
</dbReference>
<sequence length="259" mass="29037">MKKHPLSAAILAYLQIEDHFFSSISQMYQHISEDVRAYVTGVETPALNLLLVTGRSVKIAEELKTAIRLLDEHLSVPFMIAAVDPDSQILVVIQQAGFVPDPDSITTAMQLDLTGWQMSDASAMEYEIRRVDHCLDDWATPVESAFETEGPTSGQYRKCHQAALEAGKDLQHYALYVEGQPVCALTLSRQGNIARFDDIGTVVEMQGRRYASVLINHVLHEAKQQGVTECYLEASREGNGLYRRVGFKPLFEYQGFIRE</sequence>
<feature type="domain" description="N-acetyltransferase" evidence="1">
    <location>
        <begin position="126"/>
        <end position="259"/>
    </location>
</feature>
<accession>A0A0J5FQE6</accession>
<dbReference type="GO" id="GO:0016747">
    <property type="term" value="F:acyltransferase activity, transferring groups other than amino-acyl groups"/>
    <property type="evidence" value="ECO:0007669"/>
    <property type="project" value="InterPro"/>
</dbReference>
<dbReference type="Pfam" id="PF13673">
    <property type="entry name" value="Acetyltransf_10"/>
    <property type="match status" value="1"/>
</dbReference>
<comment type="caution">
    <text evidence="2">The sequence shown here is derived from an EMBL/GenBank/DDBJ whole genome shotgun (WGS) entry which is preliminary data.</text>
</comment>
<proteinExistence type="predicted"/>
<dbReference type="AlphaFoldDB" id="A0A0J5FQE6"/>
<dbReference type="EMBL" id="LFCV01000092">
    <property type="protein sequence ID" value="KMJ44501.1"/>
    <property type="molecule type" value="Genomic_DNA"/>
</dbReference>
<dbReference type="PROSITE" id="PS51186">
    <property type="entry name" value="GNAT"/>
    <property type="match status" value="1"/>
</dbReference>
<dbReference type="Proteomes" id="UP000036277">
    <property type="component" value="Unassembled WGS sequence"/>
</dbReference>
<keyword evidence="2" id="KW-0808">Transferase</keyword>
<protein>
    <submittedName>
        <fullName evidence="2">GNAT family acetyltransferase</fullName>
    </submittedName>
</protein>
<evidence type="ECO:0000313" key="3">
    <source>
        <dbReference type="Proteomes" id="UP000036277"/>
    </source>
</evidence>
<reference evidence="2 3" key="1">
    <citation type="submission" date="2015-06" db="EMBL/GenBank/DDBJ databases">
        <title>Draft Whole-Genome Sequence of the Entomopathogenic Bacterium Xenorhabdus khoisanae.</title>
        <authorList>
            <person name="Naidoo S."/>
            <person name="Featherston J."/>
            <person name="Gray V.M."/>
        </authorList>
    </citation>
    <scope>NUCLEOTIDE SEQUENCE [LARGE SCALE GENOMIC DNA]</scope>
    <source>
        <strain evidence="2 3">MCB</strain>
    </source>
</reference>
<dbReference type="OrthoDB" id="5637934at2"/>
<dbReference type="InterPro" id="IPR000182">
    <property type="entry name" value="GNAT_dom"/>
</dbReference>
<evidence type="ECO:0000313" key="2">
    <source>
        <dbReference type="EMBL" id="KMJ44501.1"/>
    </source>
</evidence>
<keyword evidence="3" id="KW-1185">Reference proteome</keyword>